<protein>
    <submittedName>
        <fullName evidence="1">DUF4286 family protein</fullName>
    </submittedName>
</protein>
<keyword evidence="2" id="KW-1185">Reference proteome</keyword>
<comment type="caution">
    <text evidence="1">The sequence shown here is derived from an EMBL/GenBank/DDBJ whole genome shotgun (WGS) entry which is preliminary data.</text>
</comment>
<dbReference type="EMBL" id="VOHK01000002">
    <property type="protein sequence ID" value="TWT22669.1"/>
    <property type="molecule type" value="Genomic_DNA"/>
</dbReference>
<dbReference type="InterPro" id="IPR011008">
    <property type="entry name" value="Dimeric_a/b-barrel"/>
</dbReference>
<dbReference type="AlphaFoldDB" id="A0A5C5U9T9"/>
<accession>A0A5C5U9T9</accession>
<dbReference type="InterPro" id="IPR025563">
    <property type="entry name" value="DUF4286"/>
</dbReference>
<gene>
    <name evidence="1" type="ORF">FQY83_06550</name>
</gene>
<sequence length="102" mass="11460">MVLYEVTVQVDRDIAADYRAWLEAHVGAMLALPGFTAAEVFEVVETPPDAGRLSLCVHYRLRDQAALDDYLREHATRLRADGVARFGDRFRASRRVLRSAGV</sequence>
<dbReference type="RefSeq" id="WP_146386254.1">
    <property type="nucleotide sequence ID" value="NZ_VOHK01000002.1"/>
</dbReference>
<evidence type="ECO:0000313" key="1">
    <source>
        <dbReference type="EMBL" id="TWT22669.1"/>
    </source>
</evidence>
<organism evidence="1 2">
    <name type="scientific">Luteimonas marina</name>
    <dbReference type="NCBI Taxonomy" id="488485"/>
    <lineage>
        <taxon>Bacteria</taxon>
        <taxon>Pseudomonadati</taxon>
        <taxon>Pseudomonadota</taxon>
        <taxon>Gammaproteobacteria</taxon>
        <taxon>Lysobacterales</taxon>
        <taxon>Lysobacteraceae</taxon>
        <taxon>Luteimonas</taxon>
    </lineage>
</organism>
<dbReference type="SUPFAM" id="SSF54909">
    <property type="entry name" value="Dimeric alpha+beta barrel"/>
    <property type="match status" value="1"/>
</dbReference>
<dbReference type="Proteomes" id="UP000319980">
    <property type="component" value="Unassembled WGS sequence"/>
</dbReference>
<reference evidence="1 2" key="1">
    <citation type="journal article" date="2008" name="Int. J. Syst. Evol. Microbiol.">
        <title>Luteimonas marina sp. nov., isolated from seawater.</title>
        <authorList>
            <person name="Baik K.S."/>
            <person name="Park S.C."/>
            <person name="Kim M.S."/>
            <person name="Kim E.M."/>
            <person name="Park C."/>
            <person name="Chun J."/>
            <person name="Seong C.N."/>
        </authorList>
    </citation>
    <scope>NUCLEOTIDE SEQUENCE [LARGE SCALE GENOMIC DNA]</scope>
    <source>
        <strain evidence="1 2">FR1330</strain>
    </source>
</reference>
<evidence type="ECO:0000313" key="2">
    <source>
        <dbReference type="Proteomes" id="UP000319980"/>
    </source>
</evidence>
<name>A0A5C5U9T9_9GAMM</name>
<dbReference type="Pfam" id="PF14114">
    <property type="entry name" value="DUF4286"/>
    <property type="match status" value="1"/>
</dbReference>
<dbReference type="OrthoDB" id="34442at2"/>
<proteinExistence type="predicted"/>
<dbReference type="Gene3D" id="3.30.70.100">
    <property type="match status" value="1"/>
</dbReference>